<protein>
    <recommendedName>
        <fullName evidence="9">3'(2'),5'-bisphosphate nucleotidase CysQ</fullName>
        <ecNumber evidence="9">3.1.3.7</ecNumber>
    </recommendedName>
    <alternativeName>
        <fullName evidence="9">3'(2'),5-bisphosphonucleoside 3'(2')-phosphohydrolase</fullName>
    </alternativeName>
    <alternativeName>
        <fullName evidence="9">3'-phosphoadenosine 5'-phosphate phosphatase</fullName>
        <shortName evidence="9">PAP phosphatase</shortName>
    </alternativeName>
</protein>
<evidence type="ECO:0000256" key="5">
    <source>
        <dbReference type="ARBA" id="ARBA00022723"/>
    </source>
</evidence>
<dbReference type="Pfam" id="PF00459">
    <property type="entry name" value="Inositol_P"/>
    <property type="match status" value="1"/>
</dbReference>
<feature type="binding site" evidence="9">
    <location>
        <position position="92"/>
    </location>
    <ligand>
        <name>Mg(2+)</name>
        <dbReference type="ChEBI" id="CHEBI:18420"/>
        <label>1</label>
    </ligand>
</feature>
<organism evidence="10 11">
    <name type="scientific">Dyella ginsengisoli</name>
    <dbReference type="NCBI Taxonomy" id="363848"/>
    <lineage>
        <taxon>Bacteria</taxon>
        <taxon>Pseudomonadati</taxon>
        <taxon>Pseudomonadota</taxon>
        <taxon>Gammaproteobacteria</taxon>
        <taxon>Lysobacterales</taxon>
        <taxon>Rhodanobacteraceae</taxon>
        <taxon>Dyella</taxon>
    </lineage>
</organism>
<comment type="cofactor">
    <cofactor evidence="9">
        <name>Mg(2+)</name>
        <dbReference type="ChEBI" id="CHEBI:18420"/>
    </cofactor>
</comment>
<dbReference type="HAMAP" id="MF_02095">
    <property type="entry name" value="CysQ"/>
    <property type="match status" value="1"/>
</dbReference>
<dbReference type="CDD" id="cd01638">
    <property type="entry name" value="CysQ"/>
    <property type="match status" value="1"/>
</dbReference>
<keyword evidence="4 9" id="KW-0997">Cell inner membrane</keyword>
<evidence type="ECO:0000256" key="3">
    <source>
        <dbReference type="ARBA" id="ARBA00022475"/>
    </source>
</evidence>
<keyword evidence="3 9" id="KW-1003">Cell membrane</keyword>
<dbReference type="NCBIfam" id="TIGR01331">
    <property type="entry name" value="bisphos_cysQ"/>
    <property type="match status" value="1"/>
</dbReference>
<evidence type="ECO:0000313" key="11">
    <source>
        <dbReference type="Proteomes" id="UP001620460"/>
    </source>
</evidence>
<dbReference type="InterPro" id="IPR000760">
    <property type="entry name" value="Inositol_monophosphatase-like"/>
</dbReference>
<evidence type="ECO:0000256" key="4">
    <source>
        <dbReference type="ARBA" id="ARBA00022519"/>
    </source>
</evidence>
<keyword evidence="8 9" id="KW-0472">Membrane</keyword>
<feature type="binding site" evidence="9">
    <location>
        <begin position="92"/>
        <end position="95"/>
    </location>
    <ligand>
        <name>substrate</name>
    </ligand>
</feature>
<comment type="caution">
    <text evidence="10">The sequence shown here is derived from an EMBL/GenBank/DDBJ whole genome shotgun (WGS) entry which is preliminary data.</text>
</comment>
<dbReference type="SUPFAM" id="SSF56655">
    <property type="entry name" value="Carbohydrate phosphatase"/>
    <property type="match status" value="1"/>
</dbReference>
<name>A0ABW8JQ01_9GAMM</name>
<keyword evidence="7 9" id="KW-0460">Magnesium</keyword>
<feature type="binding site" evidence="9">
    <location>
        <position position="90"/>
    </location>
    <ligand>
        <name>Mg(2+)</name>
        <dbReference type="ChEBI" id="CHEBI:18420"/>
        <label>1</label>
    </ligand>
</feature>
<dbReference type="Proteomes" id="UP001620460">
    <property type="component" value="Unassembled WGS sequence"/>
</dbReference>
<dbReference type="PANTHER" id="PTHR43028">
    <property type="entry name" value="3'(2'),5'-BISPHOSPHATE NUCLEOTIDASE 1"/>
    <property type="match status" value="1"/>
</dbReference>
<dbReference type="PRINTS" id="PR00377">
    <property type="entry name" value="IMPHPHTASES"/>
</dbReference>
<dbReference type="InterPro" id="IPR020550">
    <property type="entry name" value="Inositol_monophosphatase_CS"/>
</dbReference>
<feature type="binding site" evidence="9">
    <location>
        <position position="216"/>
    </location>
    <ligand>
        <name>substrate</name>
    </ligand>
</feature>
<gene>
    <name evidence="9 10" type="primary">cysQ</name>
    <name evidence="10" type="ORF">ISP17_04410</name>
</gene>
<evidence type="ECO:0000256" key="8">
    <source>
        <dbReference type="ARBA" id="ARBA00023136"/>
    </source>
</evidence>
<feature type="binding site" evidence="9">
    <location>
        <position position="70"/>
    </location>
    <ligand>
        <name>Mg(2+)</name>
        <dbReference type="ChEBI" id="CHEBI:18420"/>
        <label>1</label>
    </ligand>
</feature>
<proteinExistence type="inferred from homology"/>
<comment type="catalytic activity">
    <reaction evidence="1 9">
        <text>adenosine 3',5'-bisphosphate + H2O = AMP + phosphate</text>
        <dbReference type="Rhea" id="RHEA:10040"/>
        <dbReference type="ChEBI" id="CHEBI:15377"/>
        <dbReference type="ChEBI" id="CHEBI:43474"/>
        <dbReference type="ChEBI" id="CHEBI:58343"/>
        <dbReference type="ChEBI" id="CHEBI:456215"/>
        <dbReference type="EC" id="3.1.3.7"/>
    </reaction>
</comment>
<keyword evidence="6 9" id="KW-0378">Hydrolase</keyword>
<dbReference type="PROSITE" id="PS00630">
    <property type="entry name" value="IMP_2"/>
    <property type="match status" value="1"/>
</dbReference>
<dbReference type="EMBL" id="JADIKM010000001">
    <property type="protein sequence ID" value="MFK2903195.1"/>
    <property type="molecule type" value="Genomic_DNA"/>
</dbReference>
<comment type="similarity">
    <text evidence="2 9">Belongs to the inositol monophosphatase superfamily. CysQ family.</text>
</comment>
<feature type="binding site" evidence="9">
    <location>
        <position position="70"/>
    </location>
    <ligand>
        <name>substrate</name>
    </ligand>
</feature>
<keyword evidence="5 9" id="KW-0479">Metal-binding</keyword>
<dbReference type="GO" id="GO:0008441">
    <property type="term" value="F:3'(2'),5'-bisphosphate nucleotidase activity"/>
    <property type="evidence" value="ECO:0007669"/>
    <property type="project" value="UniProtKB-EC"/>
</dbReference>
<keyword evidence="11" id="KW-1185">Reference proteome</keyword>
<dbReference type="RefSeq" id="WP_404630424.1">
    <property type="nucleotide sequence ID" value="NZ_JADIKM010000001.1"/>
</dbReference>
<evidence type="ECO:0000256" key="2">
    <source>
        <dbReference type="ARBA" id="ARBA00005289"/>
    </source>
</evidence>
<feature type="binding site" evidence="9">
    <location>
        <position position="93"/>
    </location>
    <ligand>
        <name>Mg(2+)</name>
        <dbReference type="ChEBI" id="CHEBI:18420"/>
        <label>2</label>
    </ligand>
</feature>
<reference evidence="10 11" key="1">
    <citation type="submission" date="2020-10" db="EMBL/GenBank/DDBJ databases">
        <title>Phylogeny of dyella-like bacteria.</title>
        <authorList>
            <person name="Fu J."/>
        </authorList>
    </citation>
    <scope>NUCLEOTIDE SEQUENCE [LARGE SCALE GENOMIC DNA]</scope>
    <source>
        <strain evidence="10 11">Gsoil3046</strain>
    </source>
</reference>
<dbReference type="Gene3D" id="3.40.190.80">
    <property type="match status" value="1"/>
</dbReference>
<dbReference type="PANTHER" id="PTHR43028:SF5">
    <property type="entry name" value="3'(2'),5'-BISPHOSPHATE NUCLEOTIDASE 1"/>
    <property type="match status" value="1"/>
</dbReference>
<dbReference type="EC" id="3.1.3.7" evidence="9"/>
<dbReference type="InterPro" id="IPR020583">
    <property type="entry name" value="Inositol_monoP_metal-BS"/>
</dbReference>
<evidence type="ECO:0000256" key="7">
    <source>
        <dbReference type="ARBA" id="ARBA00022842"/>
    </source>
</evidence>
<feature type="binding site" evidence="9">
    <location>
        <position position="216"/>
    </location>
    <ligand>
        <name>Mg(2+)</name>
        <dbReference type="ChEBI" id="CHEBI:18420"/>
        <label>2</label>
    </ligand>
</feature>
<evidence type="ECO:0000256" key="9">
    <source>
        <dbReference type="HAMAP-Rule" id="MF_02095"/>
    </source>
</evidence>
<dbReference type="InterPro" id="IPR050725">
    <property type="entry name" value="CysQ/Inositol_MonoPase"/>
</dbReference>
<comment type="subcellular location">
    <subcellularLocation>
        <location evidence="9">Cell inner membrane</location>
        <topology evidence="9">Peripheral membrane protein</topology>
        <orientation evidence="9">Cytoplasmic side</orientation>
    </subcellularLocation>
</comment>
<evidence type="ECO:0000256" key="6">
    <source>
        <dbReference type="ARBA" id="ARBA00022801"/>
    </source>
</evidence>
<dbReference type="Gene3D" id="3.30.540.10">
    <property type="entry name" value="Fructose-1,6-Bisphosphatase, subunit A, domain 1"/>
    <property type="match status" value="1"/>
</dbReference>
<evidence type="ECO:0000256" key="1">
    <source>
        <dbReference type="ARBA" id="ARBA00001625"/>
    </source>
</evidence>
<accession>A0ABW8JQ01</accession>
<dbReference type="InterPro" id="IPR006240">
    <property type="entry name" value="CysQ"/>
</dbReference>
<sequence>MSAAPLSPLLTQVAAIAEAAGRAIMEIYASDFAVEHKDDRSPLTAADLAAQTVIAAGLAALPEVLPVISEEAIACAWDVRRHWQRYWLVDPLDGTREFVKRNGEFTVNIALIDHHRPVLGVVLAPVTGETYVAERGQGAWMRADGGDWQAIRSRALANPPVVAGSRSHGGTGEALLEQLLGGTYTALPMGSSLKFCLIARADADVYLRRGPTSEWDTAAAQCVLEEAGGAVLDLEGAPLRYNRGESLLNPEFIAVGDIDIDWATRLAKSEQ</sequence>
<feature type="binding site" evidence="9">
    <location>
        <position position="90"/>
    </location>
    <ligand>
        <name>Mg(2+)</name>
        <dbReference type="ChEBI" id="CHEBI:18420"/>
        <label>2</label>
    </ligand>
</feature>
<evidence type="ECO:0000313" key="10">
    <source>
        <dbReference type="EMBL" id="MFK2903195.1"/>
    </source>
</evidence>
<dbReference type="PROSITE" id="PS00629">
    <property type="entry name" value="IMP_1"/>
    <property type="match status" value="1"/>
</dbReference>
<comment type="function">
    <text evidence="9">Converts adenosine-3',5'-bisphosphate (PAP) to AMP.</text>
</comment>